<organism evidence="5 6">
    <name type="scientific">Olivibacter jilunii</name>
    <dbReference type="NCBI Taxonomy" id="985016"/>
    <lineage>
        <taxon>Bacteria</taxon>
        <taxon>Pseudomonadati</taxon>
        <taxon>Bacteroidota</taxon>
        <taxon>Sphingobacteriia</taxon>
        <taxon>Sphingobacteriales</taxon>
        <taxon>Sphingobacteriaceae</taxon>
        <taxon>Olivibacter</taxon>
    </lineage>
</organism>
<feature type="domain" description="NusG-like N-terminal" evidence="4">
    <location>
        <begin position="5"/>
        <end position="102"/>
    </location>
</feature>
<dbReference type="InterPro" id="IPR043425">
    <property type="entry name" value="NusG-like"/>
</dbReference>
<dbReference type="EMBL" id="JBHUPA010000039">
    <property type="protein sequence ID" value="MFD2965590.1"/>
    <property type="molecule type" value="Genomic_DNA"/>
</dbReference>
<keyword evidence="6" id="KW-1185">Reference proteome</keyword>
<evidence type="ECO:0000256" key="2">
    <source>
        <dbReference type="ARBA" id="ARBA00023015"/>
    </source>
</evidence>
<dbReference type="SUPFAM" id="SSF82679">
    <property type="entry name" value="N-utilization substance G protein NusG, N-terminal domain"/>
    <property type="match status" value="1"/>
</dbReference>
<evidence type="ECO:0000256" key="3">
    <source>
        <dbReference type="ARBA" id="ARBA00023163"/>
    </source>
</evidence>
<keyword evidence="1" id="KW-0889">Transcription antitermination</keyword>
<protein>
    <submittedName>
        <fullName evidence="5">UpxY family transcription antiterminator</fullName>
    </submittedName>
</protein>
<dbReference type="Pfam" id="PF02357">
    <property type="entry name" value="NusG"/>
    <property type="match status" value="1"/>
</dbReference>
<dbReference type="PANTHER" id="PTHR30265:SF4">
    <property type="entry name" value="KOW MOTIF FAMILY PROTEIN, EXPRESSED"/>
    <property type="match status" value="1"/>
</dbReference>
<name>A0ABW6BCL8_9SPHI</name>
<proteinExistence type="predicted"/>
<dbReference type="Proteomes" id="UP001597560">
    <property type="component" value="Unassembled WGS sequence"/>
</dbReference>
<evidence type="ECO:0000259" key="4">
    <source>
        <dbReference type="SMART" id="SM00738"/>
    </source>
</evidence>
<evidence type="ECO:0000313" key="6">
    <source>
        <dbReference type="Proteomes" id="UP001597560"/>
    </source>
</evidence>
<dbReference type="NCBIfam" id="NF033644">
    <property type="entry name" value="antiterm_UpxY"/>
    <property type="match status" value="1"/>
</dbReference>
<dbReference type="Gene3D" id="3.30.70.940">
    <property type="entry name" value="NusG, N-terminal domain"/>
    <property type="match status" value="1"/>
</dbReference>
<dbReference type="InterPro" id="IPR006645">
    <property type="entry name" value="NGN-like_dom"/>
</dbReference>
<dbReference type="InterPro" id="IPR036735">
    <property type="entry name" value="NGN_dom_sf"/>
</dbReference>
<dbReference type="PANTHER" id="PTHR30265">
    <property type="entry name" value="RHO-INTERACTING TRANSCRIPTION TERMINATION FACTOR NUSG"/>
    <property type="match status" value="1"/>
</dbReference>
<comment type="caution">
    <text evidence="5">The sequence shown here is derived from an EMBL/GenBank/DDBJ whole genome shotgun (WGS) entry which is preliminary data.</text>
</comment>
<sequence length="170" mass="19640">MNRNEKQWIALYTRHKWEKKVHQLLLHQGIESYCPLVKTKKQWADRKKIVEFPLFSSYVFAKVDTLEQYRIQQTAGVVSIVYHCGRPAYITANEINRIQDLLIAEDRELEVVPFDQVGIGDKIKVREGILSDWQGEVITVKGKSVVMVLEQFNCALIAKVNVSQQNLLLA</sequence>
<reference evidence="6" key="1">
    <citation type="journal article" date="2019" name="Int. J. Syst. Evol. Microbiol.">
        <title>The Global Catalogue of Microorganisms (GCM) 10K type strain sequencing project: providing services to taxonomists for standard genome sequencing and annotation.</title>
        <authorList>
            <consortium name="The Broad Institute Genomics Platform"/>
            <consortium name="The Broad Institute Genome Sequencing Center for Infectious Disease"/>
            <person name="Wu L."/>
            <person name="Ma J."/>
        </authorList>
    </citation>
    <scope>NUCLEOTIDE SEQUENCE [LARGE SCALE GENOMIC DNA]</scope>
    <source>
        <strain evidence="6">KCTC 23098</strain>
    </source>
</reference>
<dbReference type="SMART" id="SM00738">
    <property type="entry name" value="NGN"/>
    <property type="match status" value="1"/>
</dbReference>
<keyword evidence="3" id="KW-0804">Transcription</keyword>
<gene>
    <name evidence="5" type="ORF">ACFS6J_27570</name>
</gene>
<dbReference type="RefSeq" id="WP_377613510.1">
    <property type="nucleotide sequence ID" value="NZ_JBHUPA010000039.1"/>
</dbReference>
<keyword evidence="2" id="KW-0805">Transcription regulation</keyword>
<evidence type="ECO:0000313" key="5">
    <source>
        <dbReference type="EMBL" id="MFD2965590.1"/>
    </source>
</evidence>
<evidence type="ECO:0000256" key="1">
    <source>
        <dbReference type="ARBA" id="ARBA00022814"/>
    </source>
</evidence>
<accession>A0ABW6BCL8</accession>